<evidence type="ECO:0000259" key="3">
    <source>
        <dbReference type="Pfam" id="PF05368"/>
    </source>
</evidence>
<dbReference type="Gene3D" id="3.40.50.720">
    <property type="entry name" value="NAD(P)-binding Rossmann-like Domain"/>
    <property type="match status" value="1"/>
</dbReference>
<feature type="domain" description="NmrA-like" evidence="3">
    <location>
        <begin position="15"/>
        <end position="251"/>
    </location>
</feature>
<keyword evidence="2" id="KW-0560">Oxidoreductase</keyword>
<accession>A0ABU3CC66</accession>
<proteinExistence type="predicted"/>
<dbReference type="InterPro" id="IPR036291">
    <property type="entry name" value="NAD(P)-bd_dom_sf"/>
</dbReference>
<evidence type="ECO:0000256" key="1">
    <source>
        <dbReference type="ARBA" id="ARBA00022857"/>
    </source>
</evidence>
<name>A0ABU3CC66_9FLAO</name>
<dbReference type="RefSeq" id="WP_311535548.1">
    <property type="nucleotide sequence ID" value="NZ_JAVRHQ010000018.1"/>
</dbReference>
<comment type="caution">
    <text evidence="4">The sequence shown here is derived from an EMBL/GenBank/DDBJ whole genome shotgun (WGS) entry which is preliminary data.</text>
</comment>
<organism evidence="4 5">
    <name type="scientific">Autumnicola tepida</name>
    <dbReference type="NCBI Taxonomy" id="3075595"/>
    <lineage>
        <taxon>Bacteria</taxon>
        <taxon>Pseudomonadati</taxon>
        <taxon>Bacteroidota</taxon>
        <taxon>Flavobacteriia</taxon>
        <taxon>Flavobacteriales</taxon>
        <taxon>Flavobacteriaceae</taxon>
        <taxon>Autumnicola</taxon>
    </lineage>
</organism>
<gene>
    <name evidence="4" type="ORF">RM553_13915</name>
</gene>
<keyword evidence="1" id="KW-0521">NADP</keyword>
<evidence type="ECO:0000313" key="5">
    <source>
        <dbReference type="Proteomes" id="UP001262889"/>
    </source>
</evidence>
<dbReference type="Proteomes" id="UP001262889">
    <property type="component" value="Unassembled WGS sequence"/>
</dbReference>
<evidence type="ECO:0000256" key="2">
    <source>
        <dbReference type="ARBA" id="ARBA00023002"/>
    </source>
</evidence>
<sequence>MENSGSERKQNNPENSIAIAGATGALGHKIARHLVNRGAKAQALVRKQSSAEKINQLEKAGVQITFVDYENQQDLVQACRNVSCVVSALSGLEDVIIDTQGKILDAALIAGVPRFIPSDYSIDFTKISEGTNRNLDLRKIFHDRINKTTISATSILNGMFTDLLTGQAPLILNPVKRVIYWGDKHQPLDFTTMEDTAAFTASAALDPDTPRYLRISGEISSPEKLKNSASAAKGENFKLFRIGGIKTLDNMIKFTQFVSSQKNEVFPPWQGMQYLRNMLSGNAKLEPLNNERYGKQKWSSVREVLEIKNTS</sequence>
<dbReference type="Pfam" id="PF05368">
    <property type="entry name" value="NmrA"/>
    <property type="match status" value="1"/>
</dbReference>
<dbReference type="SUPFAM" id="SSF51735">
    <property type="entry name" value="NAD(P)-binding Rossmann-fold domains"/>
    <property type="match status" value="1"/>
</dbReference>
<dbReference type="PANTHER" id="PTHR47706">
    <property type="entry name" value="NMRA-LIKE FAMILY PROTEIN"/>
    <property type="match status" value="1"/>
</dbReference>
<dbReference type="EMBL" id="JAVRHQ010000018">
    <property type="protein sequence ID" value="MDT0643929.1"/>
    <property type="molecule type" value="Genomic_DNA"/>
</dbReference>
<dbReference type="InterPro" id="IPR051609">
    <property type="entry name" value="NmrA/Isoflavone_reductase-like"/>
</dbReference>
<reference evidence="4 5" key="1">
    <citation type="submission" date="2023-09" db="EMBL/GenBank/DDBJ databases">
        <authorList>
            <person name="Rey-Velasco X."/>
        </authorList>
    </citation>
    <scope>NUCLEOTIDE SEQUENCE [LARGE SCALE GENOMIC DNA]</scope>
    <source>
        <strain evidence="4 5">F363</strain>
    </source>
</reference>
<dbReference type="PANTHER" id="PTHR47706:SF1">
    <property type="entry name" value="CIPA-LIKE, PUTATIVE (AFU_ORTHOLOGUE AFUA_1G12460)-RELATED"/>
    <property type="match status" value="1"/>
</dbReference>
<evidence type="ECO:0000313" key="4">
    <source>
        <dbReference type="EMBL" id="MDT0643929.1"/>
    </source>
</evidence>
<keyword evidence="5" id="KW-1185">Reference proteome</keyword>
<protein>
    <submittedName>
        <fullName evidence="4">NmrA family NAD(P)-binding protein</fullName>
    </submittedName>
</protein>
<dbReference type="InterPro" id="IPR008030">
    <property type="entry name" value="NmrA-like"/>
</dbReference>